<dbReference type="InterPro" id="IPR052538">
    <property type="entry name" value="Flavonoid_dioxygenase-like"/>
</dbReference>
<dbReference type="InterPro" id="IPR011051">
    <property type="entry name" value="RmlC_Cupin_sf"/>
</dbReference>
<sequence>MNNPLYMYPYYSNTYYGNRPMCNHGNMFGPGYGNMSYGMGYVNQYWPYLNTQGCTSPILNDHGKEPFVLNINQAARQNNTFRTAIWTGDKLQVTLMSINVGEDIGLEVHPDVDQFLRIEEGQGFVQMGEKRDQLNFVKHVYDDSAIMVPAGMWHNLTNTGNIPLKLYTIYAPPEHPFGTVHRTKADAEAAEG</sequence>
<dbReference type="InterPro" id="IPR013096">
    <property type="entry name" value="Cupin_2"/>
</dbReference>
<dbReference type="PANTHER" id="PTHR43346">
    <property type="entry name" value="LIGAND BINDING DOMAIN PROTEIN, PUTATIVE (AFU_ORTHOLOGUE AFUA_6G14370)-RELATED"/>
    <property type="match status" value="1"/>
</dbReference>
<evidence type="ECO:0000313" key="3">
    <source>
        <dbReference type="Proteomes" id="UP001597502"/>
    </source>
</evidence>
<proteinExistence type="predicted"/>
<dbReference type="RefSeq" id="WP_382391934.1">
    <property type="nucleotide sequence ID" value="NZ_JBHUNA010000009.1"/>
</dbReference>
<reference evidence="3" key="1">
    <citation type="journal article" date="2019" name="Int. J. Syst. Evol. Microbiol.">
        <title>The Global Catalogue of Microorganisms (GCM) 10K type strain sequencing project: providing services to taxonomists for standard genome sequencing and annotation.</title>
        <authorList>
            <consortium name="The Broad Institute Genomics Platform"/>
            <consortium name="The Broad Institute Genome Sequencing Center for Infectious Disease"/>
            <person name="Wu L."/>
            <person name="Ma J."/>
        </authorList>
    </citation>
    <scope>NUCLEOTIDE SEQUENCE [LARGE SCALE GENOMIC DNA]</scope>
    <source>
        <strain evidence="3">TISTR 1535</strain>
    </source>
</reference>
<dbReference type="SUPFAM" id="SSF51182">
    <property type="entry name" value="RmlC-like cupins"/>
    <property type="match status" value="1"/>
</dbReference>
<feature type="domain" description="Cupin type-2" evidence="1">
    <location>
        <begin position="95"/>
        <end position="170"/>
    </location>
</feature>
<protein>
    <submittedName>
        <fullName evidence="2">Cupin domain-containing protein</fullName>
    </submittedName>
</protein>
<dbReference type="Pfam" id="PF07883">
    <property type="entry name" value="Cupin_2"/>
    <property type="match status" value="1"/>
</dbReference>
<evidence type="ECO:0000313" key="2">
    <source>
        <dbReference type="EMBL" id="MFD2760447.1"/>
    </source>
</evidence>
<dbReference type="CDD" id="cd02223">
    <property type="entry name" value="cupin_Bh2720-like"/>
    <property type="match status" value="1"/>
</dbReference>
<accession>A0ABW5V706</accession>
<organism evidence="2 3">
    <name type="scientific">Lentibacillus juripiscarius</name>
    <dbReference type="NCBI Taxonomy" id="257446"/>
    <lineage>
        <taxon>Bacteria</taxon>
        <taxon>Bacillati</taxon>
        <taxon>Bacillota</taxon>
        <taxon>Bacilli</taxon>
        <taxon>Bacillales</taxon>
        <taxon>Bacillaceae</taxon>
        <taxon>Lentibacillus</taxon>
    </lineage>
</organism>
<dbReference type="EMBL" id="JBHUNA010000009">
    <property type="protein sequence ID" value="MFD2760447.1"/>
    <property type="molecule type" value="Genomic_DNA"/>
</dbReference>
<gene>
    <name evidence="2" type="ORF">ACFSUO_05615</name>
</gene>
<dbReference type="PANTHER" id="PTHR43346:SF1">
    <property type="entry name" value="QUERCETIN 2,3-DIOXYGENASE-RELATED"/>
    <property type="match status" value="1"/>
</dbReference>
<keyword evidence="3" id="KW-1185">Reference proteome</keyword>
<name>A0ABW5V706_9BACI</name>
<dbReference type="Gene3D" id="2.60.120.10">
    <property type="entry name" value="Jelly Rolls"/>
    <property type="match status" value="1"/>
</dbReference>
<comment type="caution">
    <text evidence="2">The sequence shown here is derived from an EMBL/GenBank/DDBJ whole genome shotgun (WGS) entry which is preliminary data.</text>
</comment>
<evidence type="ECO:0000259" key="1">
    <source>
        <dbReference type="Pfam" id="PF07883"/>
    </source>
</evidence>
<dbReference type="InterPro" id="IPR014710">
    <property type="entry name" value="RmlC-like_jellyroll"/>
</dbReference>
<dbReference type="Proteomes" id="UP001597502">
    <property type="component" value="Unassembled WGS sequence"/>
</dbReference>